<keyword evidence="11" id="KW-0413">Isomerase</keyword>
<dbReference type="OrthoDB" id="270584at2759"/>
<evidence type="ECO:0000256" key="3">
    <source>
        <dbReference type="ARBA" id="ARBA00011738"/>
    </source>
</evidence>
<dbReference type="PROSITE" id="PS51169">
    <property type="entry name" value="CHORISMATE_MUT_3"/>
    <property type="match status" value="1"/>
</dbReference>
<dbReference type="NCBIfam" id="TIGR01802">
    <property type="entry name" value="CM_pl-yst"/>
    <property type="match status" value="1"/>
</dbReference>
<dbReference type="Gene3D" id="1.10.590.10">
    <property type="entry name" value="Chorismate mutase, AroQ class superfamily, eukaryotic"/>
    <property type="match status" value="1"/>
</dbReference>
<gene>
    <name evidence="14" type="ORF">PSALAMII_LOCUS10906</name>
</gene>
<keyword evidence="10" id="KW-0584">Phenylalanine biosynthesis</keyword>
<evidence type="ECO:0000313" key="14">
    <source>
        <dbReference type="EMBL" id="CAG8430071.1"/>
    </source>
</evidence>
<evidence type="ECO:0000256" key="6">
    <source>
        <dbReference type="ARBA" id="ARBA00022490"/>
    </source>
</evidence>
<evidence type="ECO:0000259" key="13">
    <source>
        <dbReference type="Pfam" id="PF01817"/>
    </source>
</evidence>
<dbReference type="InterPro" id="IPR037039">
    <property type="entry name" value="CM_AroQ_sf_eucaryotic"/>
</dbReference>
<keyword evidence="9" id="KW-0057">Aromatic amino acid biosynthesis</keyword>
<protein>
    <recommendedName>
        <fullName evidence="5">Chorismate mutase</fullName>
        <ecNumber evidence="4">5.4.99.5</ecNumber>
    </recommendedName>
</protein>
<dbReference type="Proteomes" id="UP001152592">
    <property type="component" value="Unassembled WGS sequence"/>
</dbReference>
<keyword evidence="7" id="KW-0827">Tyrosine biosynthesis</keyword>
<accession>A0A9W4K0L4</accession>
<comment type="catalytic activity">
    <reaction evidence="12">
        <text>chorismate = prephenate</text>
        <dbReference type="Rhea" id="RHEA:13897"/>
        <dbReference type="ChEBI" id="CHEBI:29748"/>
        <dbReference type="ChEBI" id="CHEBI:29934"/>
        <dbReference type="EC" id="5.4.99.5"/>
    </reaction>
    <physiologicalReaction direction="left-to-right" evidence="12">
        <dbReference type="Rhea" id="RHEA:13898"/>
    </physiologicalReaction>
</comment>
<comment type="caution">
    <text evidence="14">The sequence shown here is derived from an EMBL/GenBank/DDBJ whole genome shotgun (WGS) entry which is preliminary data.</text>
</comment>
<dbReference type="FunFam" id="1.10.590.10:FF:000002">
    <property type="entry name" value="Chorismate mutase"/>
    <property type="match status" value="1"/>
</dbReference>
<dbReference type="InterPro" id="IPR036263">
    <property type="entry name" value="Chorismate_II_sf"/>
</dbReference>
<reference evidence="14" key="1">
    <citation type="submission" date="2021-07" db="EMBL/GenBank/DDBJ databases">
        <authorList>
            <person name="Branca A.L. A."/>
        </authorList>
    </citation>
    <scope>NUCLEOTIDE SEQUENCE</scope>
</reference>
<organism evidence="14 15">
    <name type="scientific">Penicillium salamii</name>
    <dbReference type="NCBI Taxonomy" id="1612424"/>
    <lineage>
        <taxon>Eukaryota</taxon>
        <taxon>Fungi</taxon>
        <taxon>Dikarya</taxon>
        <taxon>Ascomycota</taxon>
        <taxon>Pezizomycotina</taxon>
        <taxon>Eurotiomycetes</taxon>
        <taxon>Eurotiomycetidae</taxon>
        <taxon>Eurotiales</taxon>
        <taxon>Aspergillaceae</taxon>
        <taxon>Penicillium</taxon>
    </lineage>
</organism>
<dbReference type="GO" id="GO:0005737">
    <property type="term" value="C:cytoplasm"/>
    <property type="evidence" value="ECO:0007669"/>
    <property type="project" value="UniProtKB-SubCell"/>
</dbReference>
<dbReference type="SUPFAM" id="SSF48600">
    <property type="entry name" value="Chorismate mutase II"/>
    <property type="match status" value="1"/>
</dbReference>
<evidence type="ECO:0000256" key="2">
    <source>
        <dbReference type="ARBA" id="ARBA00004817"/>
    </source>
</evidence>
<evidence type="ECO:0000256" key="10">
    <source>
        <dbReference type="ARBA" id="ARBA00023222"/>
    </source>
</evidence>
<evidence type="ECO:0000313" key="15">
    <source>
        <dbReference type="Proteomes" id="UP001152592"/>
    </source>
</evidence>
<evidence type="ECO:0000256" key="8">
    <source>
        <dbReference type="ARBA" id="ARBA00022605"/>
    </source>
</evidence>
<dbReference type="GO" id="GO:0004106">
    <property type="term" value="F:chorismate mutase activity"/>
    <property type="evidence" value="ECO:0007669"/>
    <property type="project" value="UniProtKB-EC"/>
</dbReference>
<sequence length="319" mass="36113">MFKCKVFESSIVWQSSAEGGAVINPPYSSLTEHKSATQSADIVPHNTSFFQPTMDTAIDLSNAAKALDLANIRFQLIRLEDTITFHLIERVQFPLNKTIYVAGGVKIPDSPYSLLDYFLREQERLQSRMRRFESPDEYPFFSDALEPPILQPLEYPHILHENDVCVNDVIKQRYIEEVLPAVCPKFGREDRGETQENYGSAATCDVACLQALSRRIHFGKFVAESKFQKDPETFVRLIKAEDRAGIDAAITNAAVELKVLERLGLKAKTYGTDPAFPDEKGEKINSDAVVAIYKECVIPLTKIVEVEYLMQRLKGTKWE</sequence>
<name>A0A9W4K0L4_9EURO</name>
<proteinExistence type="predicted"/>
<feature type="domain" description="Chorismate mutase" evidence="13">
    <location>
        <begin position="199"/>
        <end position="305"/>
    </location>
</feature>
<evidence type="ECO:0000256" key="11">
    <source>
        <dbReference type="ARBA" id="ARBA00023235"/>
    </source>
</evidence>
<evidence type="ECO:0000256" key="1">
    <source>
        <dbReference type="ARBA" id="ARBA00004496"/>
    </source>
</evidence>
<dbReference type="GO" id="GO:0006571">
    <property type="term" value="P:tyrosine biosynthetic process"/>
    <property type="evidence" value="ECO:0007669"/>
    <property type="project" value="UniProtKB-KW"/>
</dbReference>
<dbReference type="PANTHER" id="PTHR21145">
    <property type="entry name" value="CHORISMATE MUTASE"/>
    <property type="match status" value="1"/>
</dbReference>
<keyword evidence="8" id="KW-0028">Amino-acid biosynthesis</keyword>
<evidence type="ECO:0000256" key="12">
    <source>
        <dbReference type="ARBA" id="ARBA00023979"/>
    </source>
</evidence>
<comment type="subunit">
    <text evidence="3">Homodimer.</text>
</comment>
<evidence type="ECO:0000256" key="7">
    <source>
        <dbReference type="ARBA" id="ARBA00022498"/>
    </source>
</evidence>
<comment type="subcellular location">
    <subcellularLocation>
        <location evidence="1">Cytoplasm</location>
    </subcellularLocation>
</comment>
<evidence type="ECO:0000256" key="9">
    <source>
        <dbReference type="ARBA" id="ARBA00023141"/>
    </source>
</evidence>
<dbReference type="InterPro" id="IPR008238">
    <property type="entry name" value="Chorismate_mutase_AroQ_euk"/>
</dbReference>
<dbReference type="GO" id="GO:0009094">
    <property type="term" value="P:L-phenylalanine biosynthetic process"/>
    <property type="evidence" value="ECO:0007669"/>
    <property type="project" value="UniProtKB-KW"/>
</dbReference>
<keyword evidence="6" id="KW-0963">Cytoplasm</keyword>
<comment type="pathway">
    <text evidence="2">Metabolic intermediate biosynthesis; prephenate biosynthesis; prephenate from chorismate: step 1/1.</text>
</comment>
<dbReference type="AlphaFoldDB" id="A0A9W4K0L4"/>
<dbReference type="EC" id="5.4.99.5" evidence="4"/>
<dbReference type="PANTHER" id="PTHR21145:SF12">
    <property type="entry name" value="CHORISMATE MUTASE"/>
    <property type="match status" value="1"/>
</dbReference>
<dbReference type="GO" id="GO:0046417">
    <property type="term" value="P:chorismate metabolic process"/>
    <property type="evidence" value="ECO:0007669"/>
    <property type="project" value="InterPro"/>
</dbReference>
<evidence type="ECO:0000256" key="4">
    <source>
        <dbReference type="ARBA" id="ARBA00012404"/>
    </source>
</evidence>
<dbReference type="InterPro" id="IPR002701">
    <property type="entry name" value="CM_II_prokaryot"/>
</dbReference>
<evidence type="ECO:0000256" key="5">
    <source>
        <dbReference type="ARBA" id="ARBA00020296"/>
    </source>
</evidence>
<dbReference type="EMBL" id="CAJVPD010000304">
    <property type="protein sequence ID" value="CAG8430071.1"/>
    <property type="molecule type" value="Genomic_DNA"/>
</dbReference>
<dbReference type="Pfam" id="PF01817">
    <property type="entry name" value="CM_2"/>
    <property type="match status" value="1"/>
</dbReference>